<gene>
    <name evidence="2" type="ORF">ABV298_24685</name>
</gene>
<evidence type="ECO:0008006" key="3">
    <source>
        <dbReference type="Google" id="ProtNLM"/>
    </source>
</evidence>
<dbReference type="SUPFAM" id="SSF50985">
    <property type="entry name" value="RCC1/BLIP-II"/>
    <property type="match status" value="1"/>
</dbReference>
<dbReference type="RefSeq" id="WP_353718799.1">
    <property type="nucleotide sequence ID" value="NZ_CP159289.1"/>
</dbReference>
<evidence type="ECO:0000256" key="1">
    <source>
        <dbReference type="SAM" id="SignalP"/>
    </source>
</evidence>
<dbReference type="AlphaFoldDB" id="A0AAU8FGV6"/>
<evidence type="ECO:0000313" key="2">
    <source>
        <dbReference type="EMBL" id="XCH23475.1"/>
    </source>
</evidence>
<feature type="chain" id="PRO_5043594071" description="Chromosome condensation regulator RCC1" evidence="1">
    <location>
        <begin position="28"/>
        <end position="345"/>
    </location>
</feature>
<name>A0AAU8FGV6_9BACT</name>
<feature type="signal peptide" evidence="1">
    <location>
        <begin position="1"/>
        <end position="27"/>
    </location>
</feature>
<dbReference type="Gene3D" id="2.130.10.30">
    <property type="entry name" value="Regulator of chromosome condensation 1/beta-lactamase-inhibitor protein II"/>
    <property type="match status" value="1"/>
</dbReference>
<proteinExistence type="predicted"/>
<protein>
    <recommendedName>
        <fullName evidence="3">Chromosome condensation regulator RCC1</fullName>
    </recommendedName>
</protein>
<dbReference type="EMBL" id="CP159289">
    <property type="protein sequence ID" value="XCH23475.1"/>
    <property type="molecule type" value="Genomic_DNA"/>
</dbReference>
<dbReference type="InterPro" id="IPR009091">
    <property type="entry name" value="RCC1/BLIP-II"/>
</dbReference>
<organism evidence="2">
    <name type="scientific">Dyadobacter sp. 676</name>
    <dbReference type="NCBI Taxonomy" id="3088362"/>
    <lineage>
        <taxon>Bacteria</taxon>
        <taxon>Pseudomonadati</taxon>
        <taxon>Bacteroidota</taxon>
        <taxon>Cytophagia</taxon>
        <taxon>Cytophagales</taxon>
        <taxon>Spirosomataceae</taxon>
        <taxon>Dyadobacter</taxon>
    </lineage>
</organism>
<sequence>MKRNFINKIGFFLLVVLFFAGTHGAQAQCTAGCNSNYGLNSNNDAATIEYDNMISGNDNTIIKESDGTFKVFGYGMDNNGVSNVLSPLVINSTNFPGLQGTVLKAAIGSGQAVVLTTQGLYAWSGLNQMLSTTVKSTAAMGPVTIAGSNTYGLPQGVEPGNVKSLFGTAKTLAVLTCSGEAWVLTQNASAAGAGLSTVNHTWNRVTTAEPGNPTLDNVVALRGGANNMLALRADGTLWTWGTYSYLGDGTAYASRNRATQMTLPNSGGTIKMIGMTSFVGTYYVLYTDGSLYAMGDNANRQLGDWTTTVCLQTNLDNSLESIFRFIKLLIFGLDTGFCAVSGSDF</sequence>
<accession>A0AAU8FGV6</accession>
<reference evidence="2" key="1">
    <citation type="submission" date="2024-06" db="EMBL/GenBank/DDBJ databases">
        <title>Sequencing and assembly of the genome of Dyadobacter sp. strain 676, a symbiont of Cyamopsis tetragonoloba.</title>
        <authorList>
            <person name="Guro P."/>
            <person name="Sazanova A."/>
            <person name="Kuznetsova I."/>
            <person name="Belimov A."/>
            <person name="Safronova V."/>
        </authorList>
    </citation>
    <scope>NUCLEOTIDE SEQUENCE</scope>
    <source>
        <strain evidence="2">676</strain>
    </source>
</reference>
<keyword evidence="1" id="KW-0732">Signal</keyword>